<dbReference type="RefSeq" id="XP_041160056.1">
    <property type="nucleotide sequence ID" value="XM_041306613.1"/>
</dbReference>
<name>A0A9P7APF5_9AGAM</name>
<sequence>MVTMDGSDTTSGPITYYCILNIKIDDRTKARYIPATVVAGSQWSGHPSNPSAHVHHADNTCGLSASGSSMRKCALSSIIDPPVPIKKATICVLSLLDTNNEDIPSPDPASSNKLIPQLDNEEEADIRYLDYIQLYS</sequence>
<evidence type="ECO:0000313" key="1">
    <source>
        <dbReference type="EMBL" id="KAG1793658.1"/>
    </source>
</evidence>
<organism evidence="1 2">
    <name type="scientific">Suillus plorans</name>
    <dbReference type="NCBI Taxonomy" id="116603"/>
    <lineage>
        <taxon>Eukaryota</taxon>
        <taxon>Fungi</taxon>
        <taxon>Dikarya</taxon>
        <taxon>Basidiomycota</taxon>
        <taxon>Agaricomycotina</taxon>
        <taxon>Agaricomycetes</taxon>
        <taxon>Agaricomycetidae</taxon>
        <taxon>Boletales</taxon>
        <taxon>Suillineae</taxon>
        <taxon>Suillaceae</taxon>
        <taxon>Suillus</taxon>
    </lineage>
</organism>
<dbReference type="Proteomes" id="UP000719766">
    <property type="component" value="Unassembled WGS sequence"/>
</dbReference>
<gene>
    <name evidence="1" type="ORF">HD556DRAFT_1443449</name>
</gene>
<proteinExistence type="predicted"/>
<accession>A0A9P7APF5</accession>
<evidence type="ECO:0000313" key="2">
    <source>
        <dbReference type="Proteomes" id="UP000719766"/>
    </source>
</evidence>
<reference evidence="1" key="1">
    <citation type="journal article" date="2020" name="New Phytol.">
        <title>Comparative genomics reveals dynamic genome evolution in host specialist ectomycorrhizal fungi.</title>
        <authorList>
            <person name="Lofgren L.A."/>
            <person name="Nguyen N.H."/>
            <person name="Vilgalys R."/>
            <person name="Ruytinx J."/>
            <person name="Liao H.L."/>
            <person name="Branco S."/>
            <person name="Kuo A."/>
            <person name="LaButti K."/>
            <person name="Lipzen A."/>
            <person name="Andreopoulos W."/>
            <person name="Pangilinan J."/>
            <person name="Riley R."/>
            <person name="Hundley H."/>
            <person name="Na H."/>
            <person name="Barry K."/>
            <person name="Grigoriev I.V."/>
            <person name="Stajich J.E."/>
            <person name="Kennedy P.G."/>
        </authorList>
    </citation>
    <scope>NUCLEOTIDE SEQUENCE</scope>
    <source>
        <strain evidence="1">S12</strain>
    </source>
</reference>
<dbReference type="EMBL" id="JABBWE010000029">
    <property type="protein sequence ID" value="KAG1793658.1"/>
    <property type="molecule type" value="Genomic_DNA"/>
</dbReference>
<comment type="caution">
    <text evidence="1">The sequence shown here is derived from an EMBL/GenBank/DDBJ whole genome shotgun (WGS) entry which is preliminary data.</text>
</comment>
<protein>
    <submittedName>
        <fullName evidence="1">Uncharacterized protein</fullName>
    </submittedName>
</protein>
<dbReference type="GeneID" id="64600377"/>
<dbReference type="OrthoDB" id="3240105at2759"/>
<keyword evidence="2" id="KW-1185">Reference proteome</keyword>
<dbReference type="AlphaFoldDB" id="A0A9P7APF5"/>